<dbReference type="SUPFAM" id="SSF63817">
    <property type="entry name" value="Sortase"/>
    <property type="match status" value="1"/>
</dbReference>
<evidence type="ECO:0000256" key="2">
    <source>
        <dbReference type="SAM" id="Phobius"/>
    </source>
</evidence>
<dbReference type="Gene3D" id="2.40.260.10">
    <property type="entry name" value="Sortase"/>
    <property type="match status" value="1"/>
</dbReference>
<feature type="transmembrane region" description="Helical" evidence="2">
    <location>
        <begin position="21"/>
        <end position="40"/>
    </location>
</feature>
<sequence length="186" mass="20770">MERTKRLKKRQKSLIFPQKELILSLLLVIFGAALVTSSFSKNASYASVDQVQQENKNKPSKIYIPTLNKTLEITEGIVQNDRWTISESGVSYLTSSALPGQPGNSIIYGHNKKDILGDLEKVQINDAIHIIMENGDLFSYKVSETKEVKPSQVDILTQTSDERITIYTCSGFLDQARFVVIAKATS</sequence>
<evidence type="ECO:0000313" key="3">
    <source>
        <dbReference type="EMBL" id="OGD87051.1"/>
    </source>
</evidence>
<comment type="caution">
    <text evidence="3">The sequence shown here is derived from an EMBL/GenBank/DDBJ whole genome shotgun (WGS) entry which is preliminary data.</text>
</comment>
<dbReference type="EMBL" id="MFAZ01000022">
    <property type="protein sequence ID" value="OGD87051.1"/>
    <property type="molecule type" value="Genomic_DNA"/>
</dbReference>
<evidence type="ECO:0008006" key="5">
    <source>
        <dbReference type="Google" id="ProtNLM"/>
    </source>
</evidence>
<reference evidence="3 4" key="1">
    <citation type="journal article" date="2016" name="Nat. Commun.">
        <title>Thousands of microbial genomes shed light on interconnected biogeochemical processes in an aquifer system.</title>
        <authorList>
            <person name="Anantharaman K."/>
            <person name="Brown C.T."/>
            <person name="Hug L.A."/>
            <person name="Sharon I."/>
            <person name="Castelle C.J."/>
            <person name="Probst A.J."/>
            <person name="Thomas B.C."/>
            <person name="Singh A."/>
            <person name="Wilkins M.J."/>
            <person name="Karaoz U."/>
            <person name="Brodie E.L."/>
            <person name="Williams K.H."/>
            <person name="Hubbard S.S."/>
            <person name="Banfield J.F."/>
        </authorList>
    </citation>
    <scope>NUCLEOTIDE SEQUENCE [LARGE SCALE GENOMIC DNA]</scope>
</reference>
<keyword evidence="1" id="KW-0378">Hydrolase</keyword>
<dbReference type="InterPro" id="IPR023365">
    <property type="entry name" value="Sortase_dom-sf"/>
</dbReference>
<keyword evidence="2" id="KW-1133">Transmembrane helix</keyword>
<keyword evidence="2" id="KW-0472">Membrane</keyword>
<dbReference type="AlphaFoldDB" id="A0A1F5G5B6"/>
<evidence type="ECO:0000313" key="4">
    <source>
        <dbReference type="Proteomes" id="UP000179102"/>
    </source>
</evidence>
<accession>A0A1F5G5B6</accession>
<dbReference type="STRING" id="1797711.A2870_00195"/>
<dbReference type="InterPro" id="IPR005754">
    <property type="entry name" value="Sortase"/>
</dbReference>
<keyword evidence="2" id="KW-0812">Transmembrane</keyword>
<dbReference type="Proteomes" id="UP000179102">
    <property type="component" value="Unassembled WGS sequence"/>
</dbReference>
<dbReference type="Pfam" id="PF04203">
    <property type="entry name" value="Sortase"/>
    <property type="match status" value="1"/>
</dbReference>
<evidence type="ECO:0000256" key="1">
    <source>
        <dbReference type="ARBA" id="ARBA00022801"/>
    </source>
</evidence>
<dbReference type="GO" id="GO:0016787">
    <property type="term" value="F:hydrolase activity"/>
    <property type="evidence" value="ECO:0007669"/>
    <property type="project" value="UniProtKB-KW"/>
</dbReference>
<gene>
    <name evidence="3" type="ORF">A2870_00195</name>
</gene>
<protein>
    <recommendedName>
        <fullName evidence="5">Sortase</fullName>
    </recommendedName>
</protein>
<name>A0A1F5G5B6_9BACT</name>
<organism evidence="3 4">
    <name type="scientific">Candidatus Curtissbacteria bacterium RIFCSPHIGHO2_01_FULL_41_11</name>
    <dbReference type="NCBI Taxonomy" id="1797711"/>
    <lineage>
        <taxon>Bacteria</taxon>
        <taxon>Candidatus Curtissiibacteriota</taxon>
    </lineage>
</organism>
<proteinExistence type="predicted"/>